<evidence type="ECO:0000256" key="2">
    <source>
        <dbReference type="ARBA" id="ARBA00023172"/>
    </source>
</evidence>
<protein>
    <submittedName>
        <fullName evidence="5">Uncharacterized protein LOC121397925 isoform X1</fullName>
    </submittedName>
</protein>
<dbReference type="GO" id="GO:0003677">
    <property type="term" value="F:DNA binding"/>
    <property type="evidence" value="ECO:0007669"/>
    <property type="project" value="UniProtKB-KW"/>
</dbReference>
<dbReference type="GO" id="GO:0006310">
    <property type="term" value="P:DNA recombination"/>
    <property type="evidence" value="ECO:0007669"/>
    <property type="project" value="UniProtKB-KW"/>
</dbReference>
<dbReference type="Gene3D" id="1.10.443.10">
    <property type="entry name" value="Intergrase catalytic core"/>
    <property type="match status" value="1"/>
</dbReference>
<dbReference type="GeneID" id="121397925"/>
<dbReference type="InterPro" id="IPR011010">
    <property type="entry name" value="DNA_brk_join_enz"/>
</dbReference>
<dbReference type="PANTHER" id="PTHR33066:SF2">
    <property type="entry name" value="FILAGGRIN-2-LIKE"/>
    <property type="match status" value="1"/>
</dbReference>
<dbReference type="Gene3D" id="1.10.150.130">
    <property type="match status" value="1"/>
</dbReference>
<dbReference type="Proteomes" id="UP000186698">
    <property type="component" value="Chromosome 9_10L"/>
</dbReference>
<dbReference type="SUPFAM" id="SSF56349">
    <property type="entry name" value="DNA breaking-rejoining enzymes"/>
    <property type="match status" value="1"/>
</dbReference>
<dbReference type="InterPro" id="IPR013762">
    <property type="entry name" value="Integrase-like_cat_sf"/>
</dbReference>
<feature type="compositionally biased region" description="Polar residues" evidence="3">
    <location>
        <begin position="147"/>
        <end position="159"/>
    </location>
</feature>
<dbReference type="RefSeq" id="XP_041432126.1">
    <property type="nucleotide sequence ID" value="XM_041576192.1"/>
</dbReference>
<evidence type="ECO:0000256" key="3">
    <source>
        <dbReference type="SAM" id="MobiDB-lite"/>
    </source>
</evidence>
<reference evidence="5" key="1">
    <citation type="submission" date="2025-08" db="UniProtKB">
        <authorList>
            <consortium name="RefSeq"/>
        </authorList>
    </citation>
    <scope>IDENTIFICATION</scope>
    <source>
        <strain evidence="5">J_2021</strain>
        <tissue evidence="5">Erythrocytes</tissue>
    </source>
</reference>
<accession>A0A8J1LST9</accession>
<feature type="region of interest" description="Disordered" evidence="3">
    <location>
        <begin position="89"/>
        <end position="115"/>
    </location>
</feature>
<dbReference type="PANTHER" id="PTHR33066">
    <property type="entry name" value="INTEGRASE_SAM-LIKE_N DOMAIN-CONTAINING PROTEIN"/>
    <property type="match status" value="1"/>
</dbReference>
<gene>
    <name evidence="5" type="primary">LOC121397925</name>
</gene>
<evidence type="ECO:0000313" key="5">
    <source>
        <dbReference type="RefSeq" id="XP_041432126.1"/>
    </source>
</evidence>
<name>A0A8J1LST9_XENLA</name>
<proteinExistence type="predicted"/>
<dbReference type="GO" id="GO:0015074">
    <property type="term" value="P:DNA integration"/>
    <property type="evidence" value="ECO:0007669"/>
    <property type="project" value="InterPro"/>
</dbReference>
<organism evidence="4 5">
    <name type="scientific">Xenopus laevis</name>
    <name type="common">African clawed frog</name>
    <dbReference type="NCBI Taxonomy" id="8355"/>
    <lineage>
        <taxon>Eukaryota</taxon>
        <taxon>Metazoa</taxon>
        <taxon>Chordata</taxon>
        <taxon>Craniata</taxon>
        <taxon>Vertebrata</taxon>
        <taxon>Euteleostomi</taxon>
        <taxon>Amphibia</taxon>
        <taxon>Batrachia</taxon>
        <taxon>Anura</taxon>
        <taxon>Pipoidea</taxon>
        <taxon>Pipidae</taxon>
        <taxon>Xenopodinae</taxon>
        <taxon>Xenopus</taxon>
        <taxon>Xenopus</taxon>
    </lineage>
</organism>
<dbReference type="KEGG" id="xla:121397925"/>
<feature type="region of interest" description="Disordered" evidence="3">
    <location>
        <begin position="133"/>
        <end position="159"/>
    </location>
</feature>
<dbReference type="OrthoDB" id="8858117at2759"/>
<keyword evidence="1" id="KW-0238">DNA-binding</keyword>
<dbReference type="InterPro" id="IPR010998">
    <property type="entry name" value="Integrase_recombinase_N"/>
</dbReference>
<evidence type="ECO:0000256" key="1">
    <source>
        <dbReference type="ARBA" id="ARBA00023125"/>
    </source>
</evidence>
<sequence>MGQMEDETGSTFVSQAVESSCPGLVSVNPDHRRMPTMSCLVDGSEQPSEGIPSQRTSLDGDIYGRFWCRLGSSPTRSLCSGSLGRESIRDPIQCPRDQGDLTSTSGIRESHPRFLSEDQDRQCLSCGICQGPGRNEEQDPSQRDNTNHAVGSNSSSRPYCSTHSGCSEFMGGLPEPSPFTEGRMGAEAEGFSLDNIYLGLPADRSDGNRSECQASGLLFQSPLSRSSSTGCLLPELEGSICLCVSSNTGNTKSITEDYEYENGSDSNSPRLAQEALVSALETPINCGSVANPTLQGPPTSGFSETSQSSEFQASGLEIERRILKEYGCSDSVIETLVRARKSNTNSKYHKVWRTFSSWAMSKLLDPLTPSVAVILEFLQEGLQKGLSLSTLKGQVSALSAVLGKRWSKEPLIERFFQGVKRIRPPTRPLFPSWDLPLVLRALSAEPFEPLEQISLWLLTLKTFFLVAITSARRISELQALSVDPPYTIFHEKKVHLRPVLNFLPKVVSKFHINEPIVLPSFENLTASQEKDLSLDVKRCLEIYIKRTESFRKSRMLFIIPAGKRKGEQAAKSTLSSWIVKAISRSYKEQGNSLPKGARAHSARGVAASWAAEAGASSEDICRAATWVTPNTFIRHYRLDVMSFSQAQFGQSILLSATSV</sequence>
<keyword evidence="4" id="KW-1185">Reference proteome</keyword>
<feature type="compositionally biased region" description="Basic and acidic residues" evidence="3">
    <location>
        <begin position="134"/>
        <end position="146"/>
    </location>
</feature>
<keyword evidence="2" id="KW-0233">DNA recombination</keyword>
<evidence type="ECO:0000313" key="4">
    <source>
        <dbReference type="Proteomes" id="UP000186698"/>
    </source>
</evidence>
<dbReference type="AlphaFoldDB" id="A0A8J1LST9"/>